<accession>A0A2A2KST0</accession>
<protein>
    <recommendedName>
        <fullName evidence="3">HECT-type E3 ubiquitin transferase</fullName>
        <ecNumber evidence="3">2.3.2.26</ecNumber>
    </recommendedName>
</protein>
<dbReference type="FunFam" id="3.90.1750.10:FF:000079">
    <property type="entry name" value="E3 ubiquitin-protein ligase"/>
    <property type="match status" value="1"/>
</dbReference>
<dbReference type="InterPro" id="IPR035983">
    <property type="entry name" value="Hect_E3_ubiquitin_ligase"/>
</dbReference>
<dbReference type="Gene3D" id="3.30.2410.10">
    <property type="entry name" value="Hect, E3 ligase catalytic domain"/>
    <property type="match status" value="1"/>
</dbReference>
<evidence type="ECO:0000256" key="8">
    <source>
        <dbReference type="SAM" id="MobiDB-lite"/>
    </source>
</evidence>
<sequence length="485" mass="54774">MFGSSAASNSGANSSDPSMSATNQPNDLNRLGVGSGPQFSSGTSSAPNLFPGPSSSAGTNPEAVNWTLLAEISGNNSRDTVTTAAVSTGQTGGSNAAGEYGPEHYVDHTTNSITWERPSNQPLPAGQEMGRDSREWSNSASTFVKITVSRTNVFEDSFRVIQEIKNPLDLRRQLDIRFQGEERLDYGDVAGEWFLLLSREVFNPMHRLFVHAGNNNNLLKINPAFVDPNCLKYFEFIGRFIAMALFHSKFVYSGFTMPFYKKILNKKVTLKDIEQVDPEFYNSVVQIKKNPIDRNQRRHFPGSHGLQIPVTDTNKDEYIDWLVEQQFNWGVERQTKAFFEGLNSVLPPKWLQNYDERKLELRLCGMQDVDVNDWEKNTIYTSCTRKSKQVTWFWQWVRSLNQEKRARLLQFVTGTCRVPVGGFSELMDSTGLQPFHIEGTRKRNGLPRSHTCSNTLYLPSYQSPEQLAEKLSNAIDNTEGFSNEE</sequence>
<keyword evidence="11" id="KW-1185">Reference proteome</keyword>
<dbReference type="CDD" id="cd00078">
    <property type="entry name" value="HECTc"/>
    <property type="match status" value="1"/>
</dbReference>
<reference evidence="10 11" key="1">
    <citation type="journal article" date="2017" name="Curr. Biol.">
        <title>Genome architecture and evolution of a unichromosomal asexual nematode.</title>
        <authorList>
            <person name="Fradin H."/>
            <person name="Zegar C."/>
            <person name="Gutwein M."/>
            <person name="Lucas J."/>
            <person name="Kovtun M."/>
            <person name="Corcoran D."/>
            <person name="Baugh L.R."/>
            <person name="Kiontke K."/>
            <person name="Gunsalus K."/>
            <person name="Fitch D.H."/>
            <person name="Piano F."/>
        </authorList>
    </citation>
    <scope>NUCLEOTIDE SEQUENCE [LARGE SCALE GENOMIC DNA]</scope>
    <source>
        <strain evidence="10">PF1309</strain>
    </source>
</reference>
<dbReference type="GO" id="GO:0043161">
    <property type="term" value="P:proteasome-mediated ubiquitin-dependent protein catabolic process"/>
    <property type="evidence" value="ECO:0007669"/>
    <property type="project" value="TreeGrafter"/>
</dbReference>
<dbReference type="GO" id="GO:0061630">
    <property type="term" value="F:ubiquitin protein ligase activity"/>
    <property type="evidence" value="ECO:0007669"/>
    <property type="project" value="UniProtKB-EC"/>
</dbReference>
<evidence type="ECO:0000259" key="9">
    <source>
        <dbReference type="PROSITE" id="PS50237"/>
    </source>
</evidence>
<dbReference type="PANTHER" id="PTHR11254">
    <property type="entry name" value="HECT DOMAIN UBIQUITIN-PROTEIN LIGASE"/>
    <property type="match status" value="1"/>
</dbReference>
<evidence type="ECO:0000256" key="4">
    <source>
        <dbReference type="ARBA" id="ARBA00022679"/>
    </source>
</evidence>
<name>A0A2A2KST0_9BILA</name>
<dbReference type="EMBL" id="LIAE01007792">
    <property type="protein sequence ID" value="PAV76984.1"/>
    <property type="molecule type" value="Genomic_DNA"/>
</dbReference>
<evidence type="ECO:0000256" key="7">
    <source>
        <dbReference type="PROSITE-ProRule" id="PRU00104"/>
    </source>
</evidence>
<dbReference type="SMART" id="SM00119">
    <property type="entry name" value="HECTc"/>
    <property type="match status" value="1"/>
</dbReference>
<dbReference type="Gene3D" id="3.30.2160.10">
    <property type="entry name" value="Hect, E3 ligase catalytic domain"/>
    <property type="match status" value="1"/>
</dbReference>
<keyword evidence="6 7" id="KW-0833">Ubl conjugation pathway</keyword>
<keyword evidence="5" id="KW-0677">Repeat</keyword>
<dbReference type="Gene3D" id="3.90.1750.10">
    <property type="entry name" value="Hect, E3 ligase catalytic domains"/>
    <property type="match status" value="1"/>
</dbReference>
<evidence type="ECO:0000313" key="11">
    <source>
        <dbReference type="Proteomes" id="UP000218231"/>
    </source>
</evidence>
<dbReference type="Pfam" id="PF00632">
    <property type="entry name" value="HECT"/>
    <property type="match status" value="1"/>
</dbReference>
<evidence type="ECO:0000256" key="6">
    <source>
        <dbReference type="ARBA" id="ARBA00022786"/>
    </source>
</evidence>
<keyword evidence="4" id="KW-0808">Transferase</keyword>
<dbReference type="STRING" id="2018661.A0A2A2KST0"/>
<dbReference type="GO" id="GO:0016567">
    <property type="term" value="P:protein ubiquitination"/>
    <property type="evidence" value="ECO:0007669"/>
    <property type="project" value="TreeGrafter"/>
</dbReference>
<dbReference type="PROSITE" id="PS50237">
    <property type="entry name" value="HECT"/>
    <property type="match status" value="1"/>
</dbReference>
<dbReference type="FunFam" id="3.30.2410.10:FF:000001">
    <property type="entry name" value="E3 ubiquitin-protein ligase NEDD4-like"/>
    <property type="match status" value="1"/>
</dbReference>
<feature type="compositionally biased region" description="Low complexity" evidence="8">
    <location>
        <begin position="1"/>
        <end position="21"/>
    </location>
</feature>
<feature type="region of interest" description="Disordered" evidence="8">
    <location>
        <begin position="1"/>
        <end position="61"/>
    </location>
</feature>
<evidence type="ECO:0000313" key="10">
    <source>
        <dbReference type="EMBL" id="PAV76984.1"/>
    </source>
</evidence>
<comment type="pathway">
    <text evidence="2">Protein modification; protein ubiquitination.</text>
</comment>
<evidence type="ECO:0000256" key="5">
    <source>
        <dbReference type="ARBA" id="ARBA00022737"/>
    </source>
</evidence>
<feature type="compositionally biased region" description="Polar residues" evidence="8">
    <location>
        <begin position="37"/>
        <end position="59"/>
    </location>
</feature>
<feature type="domain" description="HECT" evidence="9">
    <location>
        <begin position="166"/>
        <end position="484"/>
    </location>
</feature>
<dbReference type="InterPro" id="IPR000569">
    <property type="entry name" value="HECT_dom"/>
</dbReference>
<evidence type="ECO:0000256" key="1">
    <source>
        <dbReference type="ARBA" id="ARBA00000885"/>
    </source>
</evidence>
<comment type="caution">
    <text evidence="10">The sequence shown here is derived from an EMBL/GenBank/DDBJ whole genome shotgun (WGS) entry which is preliminary data.</text>
</comment>
<evidence type="ECO:0000256" key="2">
    <source>
        <dbReference type="ARBA" id="ARBA00004906"/>
    </source>
</evidence>
<dbReference type="InterPro" id="IPR050409">
    <property type="entry name" value="E3_ubiq-protein_ligase"/>
</dbReference>
<dbReference type="EC" id="2.3.2.26" evidence="3"/>
<organism evidence="10 11">
    <name type="scientific">Diploscapter pachys</name>
    <dbReference type="NCBI Taxonomy" id="2018661"/>
    <lineage>
        <taxon>Eukaryota</taxon>
        <taxon>Metazoa</taxon>
        <taxon>Ecdysozoa</taxon>
        <taxon>Nematoda</taxon>
        <taxon>Chromadorea</taxon>
        <taxon>Rhabditida</taxon>
        <taxon>Rhabditina</taxon>
        <taxon>Rhabditomorpha</taxon>
        <taxon>Rhabditoidea</taxon>
        <taxon>Rhabditidae</taxon>
        <taxon>Diploscapter</taxon>
    </lineage>
</organism>
<dbReference type="PANTHER" id="PTHR11254:SF429">
    <property type="entry name" value="E3 UBIQUITIN-PROTEIN LIGASE SU(DX)"/>
    <property type="match status" value="1"/>
</dbReference>
<feature type="active site" description="Glycyl thioester intermediate" evidence="7">
    <location>
        <position position="452"/>
    </location>
</feature>
<dbReference type="GO" id="GO:0005737">
    <property type="term" value="C:cytoplasm"/>
    <property type="evidence" value="ECO:0007669"/>
    <property type="project" value="UniProtKB-ARBA"/>
</dbReference>
<dbReference type="Proteomes" id="UP000218231">
    <property type="component" value="Unassembled WGS sequence"/>
</dbReference>
<gene>
    <name evidence="10" type="ORF">WR25_20893</name>
</gene>
<dbReference type="SUPFAM" id="SSF56204">
    <property type="entry name" value="Hect, E3 ligase catalytic domain"/>
    <property type="match status" value="1"/>
</dbReference>
<dbReference type="OrthoDB" id="423283at2759"/>
<comment type="catalytic activity">
    <reaction evidence="1">
        <text>S-ubiquitinyl-[E2 ubiquitin-conjugating enzyme]-L-cysteine + [acceptor protein]-L-lysine = [E2 ubiquitin-conjugating enzyme]-L-cysteine + N(6)-ubiquitinyl-[acceptor protein]-L-lysine.</text>
        <dbReference type="EC" id="2.3.2.26"/>
    </reaction>
</comment>
<evidence type="ECO:0000256" key="3">
    <source>
        <dbReference type="ARBA" id="ARBA00012485"/>
    </source>
</evidence>
<feature type="region of interest" description="Disordered" evidence="8">
    <location>
        <begin position="114"/>
        <end position="133"/>
    </location>
</feature>
<proteinExistence type="predicted"/>
<dbReference type="AlphaFoldDB" id="A0A2A2KST0"/>